<gene>
    <name evidence="2" type="ORF">SINC0208_LOCUS6665</name>
</gene>
<evidence type="ECO:0000313" key="2">
    <source>
        <dbReference type="EMBL" id="CAE0326039.1"/>
    </source>
</evidence>
<evidence type="ECO:0000256" key="1">
    <source>
        <dbReference type="SAM" id="MobiDB-lite"/>
    </source>
</evidence>
<name>A0A7S3IKL3_9SPIT</name>
<feature type="region of interest" description="Disordered" evidence="1">
    <location>
        <begin position="1"/>
        <end position="22"/>
    </location>
</feature>
<protein>
    <submittedName>
        <fullName evidence="2">Uncharacterized protein</fullName>
    </submittedName>
</protein>
<dbReference type="EMBL" id="HBIH01016300">
    <property type="protein sequence ID" value="CAE0326039.1"/>
    <property type="molecule type" value="Transcribed_RNA"/>
</dbReference>
<dbReference type="AlphaFoldDB" id="A0A7S3IKL3"/>
<organism evidence="2">
    <name type="scientific">Strombidium inclinatum</name>
    <dbReference type="NCBI Taxonomy" id="197538"/>
    <lineage>
        <taxon>Eukaryota</taxon>
        <taxon>Sar</taxon>
        <taxon>Alveolata</taxon>
        <taxon>Ciliophora</taxon>
        <taxon>Intramacronucleata</taxon>
        <taxon>Spirotrichea</taxon>
        <taxon>Oligotrichia</taxon>
        <taxon>Strombidiidae</taxon>
        <taxon>Strombidium</taxon>
    </lineage>
</organism>
<reference evidence="2" key="1">
    <citation type="submission" date="2021-01" db="EMBL/GenBank/DDBJ databases">
        <authorList>
            <person name="Corre E."/>
            <person name="Pelletier E."/>
            <person name="Niang G."/>
            <person name="Scheremetjew M."/>
            <person name="Finn R."/>
            <person name="Kale V."/>
            <person name="Holt S."/>
            <person name="Cochrane G."/>
            <person name="Meng A."/>
            <person name="Brown T."/>
            <person name="Cohen L."/>
        </authorList>
    </citation>
    <scope>NUCLEOTIDE SEQUENCE</scope>
    <source>
        <strain evidence="2">S3</strain>
    </source>
</reference>
<proteinExistence type="predicted"/>
<sequence>MEKNIPAPRLDPKGEFSLPFNEKNPLNYVKPITVNIYFKQSNPGVGYYDPEPVQKNQPTAQNVFQSVTNRGAQESTRKIIENQLQPAPGTYERRDGFDIAPEQRDMGTRQFKSPMPKKIVTVNLHNPHKPPEENKNEPPGPSSYTIPREFDVIPEQEGEEEFTQPKFNHVLGGKIYSDDNQDRFGLPLKPMKPIDLVPGPGQYFLEGEGGANNMADKSYPIEDAKQFAIAEKEALKPKAVPGPAFYNPVQEPKKISFLFNPAEKWVK</sequence>
<feature type="region of interest" description="Disordered" evidence="1">
    <location>
        <begin position="122"/>
        <end position="144"/>
    </location>
</feature>
<accession>A0A7S3IKL3</accession>